<dbReference type="Pfam" id="PF25601">
    <property type="entry name" value="AAA_lid_14"/>
    <property type="match status" value="1"/>
</dbReference>
<gene>
    <name evidence="6" type="ORF">FGL98_13550</name>
</gene>
<dbReference type="InterPro" id="IPR058031">
    <property type="entry name" value="AAA_lid_NorR"/>
</dbReference>
<reference evidence="6 7" key="2">
    <citation type="submission" date="2019-08" db="EMBL/GenBank/DDBJ databases">
        <title>Jejuicoccus antrihumi gen. nov., sp. nov., a new member of the family Dermacoccaceae isolated from a cave.</title>
        <authorList>
            <person name="Schumann P."/>
            <person name="Kim I.S."/>
        </authorList>
    </citation>
    <scope>NUCLEOTIDE SEQUENCE [LARGE SCALE GENOMIC DNA]</scope>
    <source>
        <strain evidence="6 7">C5-26</strain>
    </source>
</reference>
<dbReference type="SUPFAM" id="SSF52540">
    <property type="entry name" value="P-loop containing nucleoside triphosphate hydrolases"/>
    <property type="match status" value="1"/>
</dbReference>
<dbReference type="Proteomes" id="UP000320244">
    <property type="component" value="Unassembled WGS sequence"/>
</dbReference>
<dbReference type="PANTHER" id="PTHR32071">
    <property type="entry name" value="TRANSCRIPTIONAL REGULATORY PROTEIN"/>
    <property type="match status" value="1"/>
</dbReference>
<evidence type="ECO:0000259" key="5">
    <source>
        <dbReference type="PROSITE" id="PS50045"/>
    </source>
</evidence>
<feature type="domain" description="Sigma-54 factor interaction" evidence="5">
    <location>
        <begin position="464"/>
        <end position="525"/>
    </location>
</feature>
<dbReference type="InterPro" id="IPR029016">
    <property type="entry name" value="GAF-like_dom_sf"/>
</dbReference>
<keyword evidence="4" id="KW-0804">Transcription</keyword>
<organism evidence="6 7">
    <name type="scientific">Leekyejoonella antrihumi</name>
    <dbReference type="NCBI Taxonomy" id="1660198"/>
    <lineage>
        <taxon>Bacteria</taxon>
        <taxon>Bacillati</taxon>
        <taxon>Actinomycetota</taxon>
        <taxon>Actinomycetes</taxon>
        <taxon>Micrococcales</taxon>
        <taxon>Dermacoccaceae</taxon>
        <taxon>Leekyejoonella</taxon>
    </lineage>
</organism>
<dbReference type="AlphaFoldDB" id="A0A563DZD5"/>
<dbReference type="RefSeq" id="WP_146317303.1">
    <property type="nucleotide sequence ID" value="NZ_VCQV01000018.1"/>
</dbReference>
<dbReference type="InterPro" id="IPR002078">
    <property type="entry name" value="Sigma_54_int"/>
</dbReference>
<keyword evidence="3" id="KW-0805">Transcription regulation</keyword>
<dbReference type="InterPro" id="IPR009057">
    <property type="entry name" value="Homeodomain-like_sf"/>
</dbReference>
<evidence type="ECO:0000313" key="6">
    <source>
        <dbReference type="EMBL" id="TWP35597.1"/>
    </source>
</evidence>
<proteinExistence type="predicted"/>
<dbReference type="InterPro" id="IPR027417">
    <property type="entry name" value="P-loop_NTPase"/>
</dbReference>
<dbReference type="GO" id="GO:0006355">
    <property type="term" value="P:regulation of DNA-templated transcription"/>
    <property type="evidence" value="ECO:0007669"/>
    <property type="project" value="InterPro"/>
</dbReference>
<evidence type="ECO:0000256" key="4">
    <source>
        <dbReference type="ARBA" id="ARBA00023163"/>
    </source>
</evidence>
<dbReference type="EMBL" id="VCQV01000018">
    <property type="protein sequence ID" value="TWP35597.1"/>
    <property type="molecule type" value="Genomic_DNA"/>
</dbReference>
<sequence>MPPGPPSGGTLMRSRELFLEGGLADDAPVRDEIRASWVRSRHLSVGAEHVQATYIERADGQMLLRDSARPVLQDVAHEIANEPVALLLTDPNGVVLDRVCGDRGLTQHLDRAQLSPGFTYAESSVGTNGIGTAIETRTPTLVTGGEHFVSDLCQFGCAGVPIMHPLTSALMGLLDLTSWAADTNPLLLGFARAVARRIRDRLVERTSLNEVTLVREYLWTCQHTGGSVLALNGELTMMNAHTQQTFDVADQSVLLARSADVAEARQAATVVADLPSGQVVRLGYRPTFTDQNVFAGGVVQIKPQVATRGHEPRHVPAVRLPGVVGSSPAWERVCHKILDSNRRSEWLVLEGEPGVGKLTLLTGAHRATHPTGHLRVLDAADADDPEVWLDVVAGELEPQPGAGALILRRVHLLPETAISALAGMLLECQGNTGLDTQPWVAITMPAESHNAAIDTELRPHFPHTVGVPALRHHMDDLPRLAAHLLGQVSRESRLALSDDAMNQLMRLPWHGNVKQLRKVLTEAARQRRTGIIEFADLPGECRSASRRRLTTMEALERDAIVDALDTHDDNRNLAAESLGMSRATIYRKIKGFGI</sequence>
<name>A0A563DZD5_9MICO</name>
<dbReference type="OrthoDB" id="5496274at2"/>
<dbReference type="PROSITE" id="PS50045">
    <property type="entry name" value="SIGMA54_INTERACT_4"/>
    <property type="match status" value="1"/>
</dbReference>
<evidence type="ECO:0000313" key="7">
    <source>
        <dbReference type="Proteomes" id="UP000320244"/>
    </source>
</evidence>
<keyword evidence="1" id="KW-0547">Nucleotide-binding</keyword>
<comment type="caution">
    <text evidence="6">The sequence shown here is derived from an EMBL/GenBank/DDBJ whole genome shotgun (WGS) entry which is preliminary data.</text>
</comment>
<reference evidence="6 7" key="1">
    <citation type="submission" date="2019-05" db="EMBL/GenBank/DDBJ databases">
        <authorList>
            <person name="Lee S.D."/>
        </authorList>
    </citation>
    <scope>NUCLEOTIDE SEQUENCE [LARGE SCALE GENOMIC DNA]</scope>
    <source>
        <strain evidence="6 7">C5-26</strain>
    </source>
</reference>
<dbReference type="GO" id="GO:0005524">
    <property type="term" value="F:ATP binding"/>
    <property type="evidence" value="ECO:0007669"/>
    <property type="project" value="UniProtKB-KW"/>
</dbReference>
<dbReference type="PRINTS" id="PR01590">
    <property type="entry name" value="HTHFIS"/>
</dbReference>
<dbReference type="Gene3D" id="3.40.50.300">
    <property type="entry name" value="P-loop containing nucleotide triphosphate hydrolases"/>
    <property type="match status" value="1"/>
</dbReference>
<accession>A0A563DZD5</accession>
<keyword evidence="2" id="KW-0067">ATP-binding</keyword>
<dbReference type="Gene3D" id="1.10.8.60">
    <property type="match status" value="1"/>
</dbReference>
<protein>
    <submittedName>
        <fullName evidence="6">Fis family transcriptional regulator</fullName>
    </submittedName>
</protein>
<evidence type="ECO:0000256" key="2">
    <source>
        <dbReference type="ARBA" id="ARBA00022840"/>
    </source>
</evidence>
<dbReference type="Gene3D" id="1.10.10.60">
    <property type="entry name" value="Homeodomain-like"/>
    <property type="match status" value="1"/>
</dbReference>
<dbReference type="Gene3D" id="3.30.450.40">
    <property type="match status" value="1"/>
</dbReference>
<evidence type="ECO:0000256" key="3">
    <source>
        <dbReference type="ARBA" id="ARBA00023015"/>
    </source>
</evidence>
<dbReference type="Pfam" id="PF02954">
    <property type="entry name" value="HTH_8"/>
    <property type="match status" value="1"/>
</dbReference>
<evidence type="ECO:0000256" key="1">
    <source>
        <dbReference type="ARBA" id="ARBA00022741"/>
    </source>
</evidence>
<dbReference type="PANTHER" id="PTHR32071:SF122">
    <property type="entry name" value="SIGMA FACTOR"/>
    <property type="match status" value="1"/>
</dbReference>
<dbReference type="GO" id="GO:0043565">
    <property type="term" value="F:sequence-specific DNA binding"/>
    <property type="evidence" value="ECO:0007669"/>
    <property type="project" value="InterPro"/>
</dbReference>
<dbReference type="InterPro" id="IPR002197">
    <property type="entry name" value="HTH_Fis"/>
</dbReference>
<dbReference type="SUPFAM" id="SSF46689">
    <property type="entry name" value="Homeodomain-like"/>
    <property type="match status" value="1"/>
</dbReference>
<keyword evidence="7" id="KW-1185">Reference proteome</keyword>